<organism evidence="2 3">
    <name type="scientific">Brachybacterium phenoliresistens</name>
    <dbReference type="NCBI Taxonomy" id="396014"/>
    <lineage>
        <taxon>Bacteria</taxon>
        <taxon>Bacillati</taxon>
        <taxon>Actinomycetota</taxon>
        <taxon>Actinomycetes</taxon>
        <taxon>Micrococcales</taxon>
        <taxon>Dermabacteraceae</taxon>
        <taxon>Brachybacterium</taxon>
    </lineage>
</organism>
<evidence type="ECO:0000313" key="2">
    <source>
        <dbReference type="EMBL" id="EWS82968.1"/>
    </source>
</evidence>
<dbReference type="STRING" id="396014.BF93_05980"/>
<keyword evidence="1" id="KW-1133">Transmembrane helix</keyword>
<dbReference type="Proteomes" id="UP000023067">
    <property type="component" value="Unassembled WGS sequence"/>
</dbReference>
<keyword evidence="3" id="KW-1185">Reference proteome</keyword>
<dbReference type="AlphaFoldDB" id="Z9JY94"/>
<feature type="transmembrane region" description="Helical" evidence="1">
    <location>
        <begin position="186"/>
        <end position="214"/>
    </location>
</feature>
<reference evidence="2 3" key="1">
    <citation type="submission" date="2014-02" db="EMBL/GenBank/DDBJ databases">
        <title>Genome sequence of Brachybacterium phenoliresistens strain W13A50.</title>
        <authorList>
            <person name="Wang X."/>
        </authorList>
    </citation>
    <scope>NUCLEOTIDE SEQUENCE [LARGE SCALE GENOMIC DNA]</scope>
    <source>
        <strain evidence="2 3">W13A50</strain>
    </source>
</reference>
<feature type="transmembrane region" description="Helical" evidence="1">
    <location>
        <begin position="82"/>
        <end position="100"/>
    </location>
</feature>
<keyword evidence="1" id="KW-0472">Membrane</keyword>
<feature type="transmembrane region" description="Helical" evidence="1">
    <location>
        <begin position="107"/>
        <end position="125"/>
    </location>
</feature>
<accession>Z9JY94</accession>
<name>Z9JY94_9MICO</name>
<evidence type="ECO:0008006" key="4">
    <source>
        <dbReference type="Google" id="ProtNLM"/>
    </source>
</evidence>
<evidence type="ECO:0000313" key="3">
    <source>
        <dbReference type="Proteomes" id="UP000023067"/>
    </source>
</evidence>
<dbReference type="eggNOG" id="ENOG50338VV">
    <property type="taxonomic scope" value="Bacteria"/>
</dbReference>
<dbReference type="EMBL" id="JDYK01000002">
    <property type="protein sequence ID" value="EWS82968.1"/>
    <property type="molecule type" value="Genomic_DNA"/>
</dbReference>
<feature type="transmembrane region" description="Helical" evidence="1">
    <location>
        <begin position="155"/>
        <end position="174"/>
    </location>
</feature>
<proteinExistence type="predicted"/>
<sequence length="335" mass="33841">MDLARTAALVLMVIAHVAPGDGPGRILLVSEFLTAPLFALLVGAGAQLGEDGARPHRALRSLVRALCLIVVGAVLARSSAQVVIVLVHLGVLTALCIPLVRGRTRTLAGLLPLVLAAACLLPMLHRAALAGAGADTPIGALPVRALALAGGEGPYRLAAMAACALTGILLIRLLTSRPRGAGPVLLAGAGALGAFAALVIAPNLLGIFAVHAYGGTPAEITGDLAGAAGVLLLCWGAADLAPRALGLLALPGTMSLSLYTGQVVVLHAYSVLADGRRDDSWPMLLGLLLAGALLVALWRRFAARATTARGPLEGLVGLAESAALRLRSREGASAR</sequence>
<comment type="caution">
    <text evidence="2">The sequence shown here is derived from an EMBL/GenBank/DDBJ whole genome shotgun (WGS) entry which is preliminary data.</text>
</comment>
<protein>
    <recommendedName>
        <fullName evidence="4">Heparan-alpha-glucosaminide N-acetyltransferase catalytic domain-containing protein</fullName>
    </recommendedName>
</protein>
<evidence type="ECO:0000256" key="1">
    <source>
        <dbReference type="SAM" id="Phobius"/>
    </source>
</evidence>
<feature type="transmembrane region" description="Helical" evidence="1">
    <location>
        <begin position="245"/>
        <end position="269"/>
    </location>
</feature>
<gene>
    <name evidence="2" type="ORF">BF93_05980</name>
</gene>
<feature type="transmembrane region" description="Helical" evidence="1">
    <location>
        <begin position="281"/>
        <end position="299"/>
    </location>
</feature>
<dbReference type="HOGENOM" id="CLU_828133_0_0_11"/>
<keyword evidence="1" id="KW-0812">Transmembrane</keyword>
<feature type="transmembrane region" description="Helical" evidence="1">
    <location>
        <begin position="220"/>
        <end position="238"/>
    </location>
</feature>
<dbReference type="PATRIC" id="fig|396014.3.peg.196"/>